<proteinExistence type="predicted"/>
<dbReference type="EMBL" id="JQCD01000017">
    <property type="protein sequence ID" value="KRN77611.1"/>
    <property type="molecule type" value="Genomic_DNA"/>
</dbReference>
<dbReference type="AlphaFoldDB" id="A0A0R2JK19"/>
<dbReference type="PATRIC" id="fig|1620.3.peg.1485"/>
<protein>
    <submittedName>
        <fullName evidence="1">Uncharacterized protein</fullName>
    </submittedName>
</protein>
<evidence type="ECO:0000313" key="2">
    <source>
        <dbReference type="Proteomes" id="UP000051673"/>
    </source>
</evidence>
<organism evidence="1 2">
    <name type="scientific">Weissella minor</name>
    <dbReference type="NCBI Taxonomy" id="1620"/>
    <lineage>
        <taxon>Bacteria</taxon>
        <taxon>Bacillati</taxon>
        <taxon>Bacillota</taxon>
        <taxon>Bacilli</taxon>
        <taxon>Lactobacillales</taxon>
        <taxon>Lactobacillaceae</taxon>
        <taxon>Weissella</taxon>
    </lineage>
</organism>
<name>A0A0R2JK19_9LACO</name>
<gene>
    <name evidence="1" type="ORF">IV67_GL001455</name>
</gene>
<reference evidence="1 2" key="1">
    <citation type="journal article" date="2015" name="Genome Announc.">
        <title>Expanding the biotechnology potential of lactobacilli through comparative genomics of 213 strains and associated genera.</title>
        <authorList>
            <person name="Sun Z."/>
            <person name="Harris H.M."/>
            <person name="McCann A."/>
            <person name="Guo C."/>
            <person name="Argimon S."/>
            <person name="Zhang W."/>
            <person name="Yang X."/>
            <person name="Jeffery I.B."/>
            <person name="Cooney J.C."/>
            <person name="Kagawa T.F."/>
            <person name="Liu W."/>
            <person name="Song Y."/>
            <person name="Salvetti E."/>
            <person name="Wrobel A."/>
            <person name="Rasinkangas P."/>
            <person name="Parkhill J."/>
            <person name="Rea M.C."/>
            <person name="O'Sullivan O."/>
            <person name="Ritari J."/>
            <person name="Douillard F.P."/>
            <person name="Paul Ross R."/>
            <person name="Yang R."/>
            <person name="Briner A.E."/>
            <person name="Felis G.E."/>
            <person name="de Vos W.M."/>
            <person name="Barrangou R."/>
            <person name="Klaenhammer T.R."/>
            <person name="Caufield P.W."/>
            <person name="Cui Y."/>
            <person name="Zhang H."/>
            <person name="O'Toole P.W."/>
        </authorList>
    </citation>
    <scope>NUCLEOTIDE SEQUENCE [LARGE SCALE GENOMIC DNA]</scope>
    <source>
        <strain evidence="1 2">DSM 20014</strain>
    </source>
</reference>
<keyword evidence="2" id="KW-1185">Reference proteome</keyword>
<dbReference type="Proteomes" id="UP000051673">
    <property type="component" value="Unassembled WGS sequence"/>
</dbReference>
<evidence type="ECO:0000313" key="1">
    <source>
        <dbReference type="EMBL" id="KRN77611.1"/>
    </source>
</evidence>
<accession>A0A0R2JK19</accession>
<comment type="caution">
    <text evidence="1">The sequence shown here is derived from an EMBL/GenBank/DDBJ whole genome shotgun (WGS) entry which is preliminary data.</text>
</comment>
<sequence length="50" mass="5977">MKVTWDKYKKPIINIFMAVLRMSAYPIVWLTNGKQQAEVIRKEHSKWLAD</sequence>